<dbReference type="PANTHER" id="PTHR10509:SF82">
    <property type="entry name" value="CAFFEOYL-COA O-METHYLTRANSFERASE-LIKE"/>
    <property type="match status" value="1"/>
</dbReference>
<sequence>MATAPEAGQLIALLLKLTNPKKMIEIGIIAIDLDRDAYEMELPIIKKANIEHKINFIQSSALSALDEHLNENDNRGIFYFAFIDAERVSYQKYHERMLELVKVGGIIVYDNTLWFGTVSMSEECVKETIKPNRQHIIESNKFFASNTRVQISHVPIGDGIIICWKLLKEYSFVLGITI</sequence>
<evidence type="ECO:0000256" key="1">
    <source>
        <dbReference type="ARBA" id="ARBA00004928"/>
    </source>
</evidence>
<evidence type="ECO:0000256" key="5">
    <source>
        <dbReference type="ARBA" id="ARBA00022691"/>
    </source>
</evidence>
<dbReference type="InterPro" id="IPR002935">
    <property type="entry name" value="SAM_O-MeTrfase"/>
</dbReference>
<dbReference type="InterPro" id="IPR050362">
    <property type="entry name" value="Cation-dep_OMT"/>
</dbReference>
<comment type="similarity">
    <text evidence="7">Belongs to the class I-like SAM-binding methyltransferase superfamily. Cation-dependent O-methyltransferase family.</text>
</comment>
<keyword evidence="4" id="KW-0808">Transferase</keyword>
<name>A0A3Q7GJ74_SOLLC</name>
<evidence type="ECO:0000256" key="3">
    <source>
        <dbReference type="ARBA" id="ARBA00022603"/>
    </source>
</evidence>
<dbReference type="GO" id="GO:0032259">
    <property type="term" value="P:methylation"/>
    <property type="evidence" value="ECO:0007669"/>
    <property type="project" value="UniProtKB-KW"/>
</dbReference>
<dbReference type="EC" id="2.1.1.104" evidence="2"/>
<accession>A0A3Q7GJ74</accession>
<evidence type="ECO:0000256" key="2">
    <source>
        <dbReference type="ARBA" id="ARBA00012165"/>
    </source>
</evidence>
<dbReference type="STRING" id="4081.A0A3Q7GJ74"/>
<proteinExistence type="inferred from homology"/>
<reference evidence="8" key="2">
    <citation type="submission" date="2019-01" db="UniProtKB">
        <authorList>
            <consortium name="EnsemblPlants"/>
        </authorList>
    </citation>
    <scope>IDENTIFICATION</scope>
    <source>
        <strain evidence="8">cv. Heinz 1706</strain>
    </source>
</reference>
<dbReference type="InterPro" id="IPR029063">
    <property type="entry name" value="SAM-dependent_MTases_sf"/>
</dbReference>
<dbReference type="Proteomes" id="UP000004994">
    <property type="component" value="Chromosome 5"/>
</dbReference>
<dbReference type="Gene3D" id="3.40.50.150">
    <property type="entry name" value="Vaccinia Virus protein VP39"/>
    <property type="match status" value="1"/>
</dbReference>
<dbReference type="Gramene" id="Solyc05g041620.2.1">
    <property type="protein sequence ID" value="Solyc05g041620.2.1"/>
    <property type="gene ID" value="Solyc05g041620.2"/>
</dbReference>
<dbReference type="GO" id="GO:0008757">
    <property type="term" value="F:S-adenosylmethionine-dependent methyltransferase activity"/>
    <property type="evidence" value="ECO:0000318"/>
    <property type="project" value="GO_Central"/>
</dbReference>
<dbReference type="InParanoid" id="A0A3Q7GJ74"/>
<dbReference type="SUPFAM" id="SSF53335">
    <property type="entry name" value="S-adenosyl-L-methionine-dependent methyltransferases"/>
    <property type="match status" value="1"/>
</dbReference>
<evidence type="ECO:0000256" key="6">
    <source>
        <dbReference type="ARBA" id="ARBA00022733"/>
    </source>
</evidence>
<dbReference type="UniPathway" id="UPA00711"/>
<evidence type="ECO:0000313" key="8">
    <source>
        <dbReference type="EnsemblPlants" id="Solyc05g041620.2.1"/>
    </source>
</evidence>
<comment type="pathway">
    <text evidence="1">Aromatic compound metabolism; phenylpropanoid biosynthesis.</text>
</comment>
<dbReference type="PROSITE" id="PS51682">
    <property type="entry name" value="SAM_OMT_I"/>
    <property type="match status" value="1"/>
</dbReference>
<reference evidence="8" key="1">
    <citation type="journal article" date="2012" name="Nature">
        <title>The tomato genome sequence provides insights into fleshy fruit evolution.</title>
        <authorList>
            <consortium name="Tomato Genome Consortium"/>
        </authorList>
    </citation>
    <scope>NUCLEOTIDE SEQUENCE [LARGE SCALE GENOMIC DNA]</scope>
    <source>
        <strain evidence="8">cv. Heinz 1706</strain>
    </source>
</reference>
<keyword evidence="3" id="KW-0489">Methyltransferase</keyword>
<dbReference type="GO" id="GO:0009809">
    <property type="term" value="P:lignin biosynthetic process"/>
    <property type="evidence" value="ECO:0007669"/>
    <property type="project" value="UniProtKB-KW"/>
</dbReference>
<dbReference type="Pfam" id="PF01596">
    <property type="entry name" value="Methyltransf_3"/>
    <property type="match status" value="1"/>
</dbReference>
<keyword evidence="9" id="KW-1185">Reference proteome</keyword>
<keyword evidence="5" id="KW-0949">S-adenosyl-L-methionine</keyword>
<evidence type="ECO:0000313" key="9">
    <source>
        <dbReference type="Proteomes" id="UP000004994"/>
    </source>
</evidence>
<dbReference type="GO" id="GO:0042409">
    <property type="term" value="F:caffeoyl-CoA O-methyltransferase activity"/>
    <property type="evidence" value="ECO:0007669"/>
    <property type="project" value="UniProtKB-EC"/>
</dbReference>
<keyword evidence="6" id="KW-0438">Lignin biosynthesis</keyword>
<dbReference type="PANTHER" id="PTHR10509">
    <property type="entry name" value="O-METHYLTRANSFERASE-RELATED"/>
    <property type="match status" value="1"/>
</dbReference>
<dbReference type="EnsemblPlants" id="Solyc05g041620.2.1">
    <property type="protein sequence ID" value="Solyc05g041620.2.1"/>
    <property type="gene ID" value="Solyc05g041620.2"/>
</dbReference>
<organism evidence="8">
    <name type="scientific">Solanum lycopersicum</name>
    <name type="common">Tomato</name>
    <name type="synonym">Lycopersicon esculentum</name>
    <dbReference type="NCBI Taxonomy" id="4081"/>
    <lineage>
        <taxon>Eukaryota</taxon>
        <taxon>Viridiplantae</taxon>
        <taxon>Streptophyta</taxon>
        <taxon>Embryophyta</taxon>
        <taxon>Tracheophyta</taxon>
        <taxon>Spermatophyta</taxon>
        <taxon>Magnoliopsida</taxon>
        <taxon>eudicotyledons</taxon>
        <taxon>Gunneridae</taxon>
        <taxon>Pentapetalae</taxon>
        <taxon>asterids</taxon>
        <taxon>lamiids</taxon>
        <taxon>Solanales</taxon>
        <taxon>Solanaceae</taxon>
        <taxon>Solanoideae</taxon>
        <taxon>Solaneae</taxon>
        <taxon>Solanum</taxon>
        <taxon>Solanum subgen. Lycopersicon</taxon>
    </lineage>
</organism>
<dbReference type="AlphaFoldDB" id="A0A3Q7GJ74"/>
<protein>
    <recommendedName>
        <fullName evidence="2">caffeoyl-CoA O-methyltransferase</fullName>
        <ecNumber evidence="2">2.1.1.104</ecNumber>
    </recommendedName>
</protein>
<evidence type="ECO:0000256" key="7">
    <source>
        <dbReference type="ARBA" id="ARBA00023453"/>
    </source>
</evidence>
<evidence type="ECO:0000256" key="4">
    <source>
        <dbReference type="ARBA" id="ARBA00022679"/>
    </source>
</evidence>